<keyword evidence="3" id="KW-1185">Reference proteome</keyword>
<feature type="region of interest" description="Disordered" evidence="1">
    <location>
        <begin position="356"/>
        <end position="384"/>
    </location>
</feature>
<dbReference type="AlphaFoldDB" id="A0A6G0XL94"/>
<dbReference type="VEuPathDB" id="FungiDB:AeMF1_005736"/>
<dbReference type="Proteomes" id="UP000481153">
    <property type="component" value="Unassembled WGS sequence"/>
</dbReference>
<reference evidence="2 3" key="1">
    <citation type="submission" date="2019-07" db="EMBL/GenBank/DDBJ databases">
        <title>Genomics analysis of Aphanomyces spp. identifies a new class of oomycete effector associated with host adaptation.</title>
        <authorList>
            <person name="Gaulin E."/>
        </authorList>
    </citation>
    <scope>NUCLEOTIDE SEQUENCE [LARGE SCALE GENOMIC DNA]</scope>
    <source>
        <strain evidence="2 3">ATCC 201684</strain>
    </source>
</reference>
<evidence type="ECO:0000313" key="3">
    <source>
        <dbReference type="Proteomes" id="UP000481153"/>
    </source>
</evidence>
<sequence>MMMQVDAHHASIADIQAAKRLHKQIYNRERLRQKSLVYKNEVQALNEEIAHLERCVETVKFDKTITLLSWKDVANVFKEQRGMSEEQLKSLKKQVSVQDKARQILLHWLSQGNVPIERFPNPSTLTYKATSLMEDESLRLTGLEWISKRLYYNLDPWIERSRLPASNESYFRVDVRQTDESFVLEEYKQRVEQMSLAHAAACLETIYFESTEDDEIEVDDSRVMRYLRYPSWYGKAQNHSFHEKMLIRVFKEKSRYIIFTHSISDDAKYPDKIYGDWTAWVVAEELSPTHSVIRNGFVMHGARTSDGYLKLEEECPFLEQYTDEDVKFTKFEQYQKNYRASRQAGDLEHFATVAKSGTAEAAPRRKIKAMDNNESDERKRQRKAIHAENQRAYVRRRQSLIESLETQVDCLARETARLEGQLGVLLSRPVTTFNETRSEVVVRKYVDMFKHGYQPNHPTQAKFVRTIMREDVRSNGMIGVSKFLETFRTYCSVIPNFSMDFVSSHFITYDDDGDCIGTCVVQAMISQRVTRALLSLFFPNVLYDENLVQRLIGRRLDVLNTSHFSFDANGSIIENSSSMEMVQAFVALVHDVEVAASIVKNNRLHPRFYIPDSA</sequence>
<dbReference type="EMBL" id="VJMJ01000041">
    <property type="protein sequence ID" value="KAF0741139.1"/>
    <property type="molecule type" value="Genomic_DNA"/>
</dbReference>
<gene>
    <name evidence="2" type="ORF">Ae201684_003702</name>
</gene>
<evidence type="ECO:0000313" key="2">
    <source>
        <dbReference type="EMBL" id="KAF0741139.1"/>
    </source>
</evidence>
<name>A0A6G0XL94_9STRA</name>
<evidence type="ECO:0000256" key="1">
    <source>
        <dbReference type="SAM" id="MobiDB-lite"/>
    </source>
</evidence>
<comment type="caution">
    <text evidence="2">The sequence shown here is derived from an EMBL/GenBank/DDBJ whole genome shotgun (WGS) entry which is preliminary data.</text>
</comment>
<accession>A0A6G0XL94</accession>
<feature type="compositionally biased region" description="Basic and acidic residues" evidence="1">
    <location>
        <begin position="368"/>
        <end position="384"/>
    </location>
</feature>
<dbReference type="VEuPathDB" id="FungiDB:AeMF1_009635"/>
<proteinExistence type="predicted"/>
<organism evidence="2 3">
    <name type="scientific">Aphanomyces euteiches</name>
    <dbReference type="NCBI Taxonomy" id="100861"/>
    <lineage>
        <taxon>Eukaryota</taxon>
        <taxon>Sar</taxon>
        <taxon>Stramenopiles</taxon>
        <taxon>Oomycota</taxon>
        <taxon>Saprolegniomycetes</taxon>
        <taxon>Saprolegniales</taxon>
        <taxon>Verrucalvaceae</taxon>
        <taxon>Aphanomyces</taxon>
    </lineage>
</organism>
<protein>
    <submittedName>
        <fullName evidence="2">Uncharacterized protein</fullName>
    </submittedName>
</protein>